<keyword evidence="4 6" id="KW-0030">Aminoacyl-tRNA synthetase</keyword>
<evidence type="ECO:0000256" key="7">
    <source>
        <dbReference type="SAM" id="MobiDB-lite"/>
    </source>
</evidence>
<dbReference type="Gene3D" id="3.30.1360.70">
    <property type="entry name" value="Arginyl tRNA synthetase N-terminal domain"/>
    <property type="match status" value="1"/>
</dbReference>
<keyword evidence="6" id="KW-0648">Protein biosynthesis</keyword>
<feature type="compositionally biased region" description="Basic and acidic residues" evidence="7">
    <location>
        <begin position="194"/>
        <end position="204"/>
    </location>
</feature>
<proteinExistence type="inferred from homology"/>
<feature type="region of interest" description="Disordered" evidence="7">
    <location>
        <begin position="76"/>
        <end position="123"/>
    </location>
</feature>
<dbReference type="InterPro" id="IPR001278">
    <property type="entry name" value="Arg-tRNA-ligase"/>
</dbReference>
<dbReference type="SMART" id="SM01016">
    <property type="entry name" value="Arg_tRNA_synt_N"/>
    <property type="match status" value="1"/>
</dbReference>
<dbReference type="PRINTS" id="PR01038">
    <property type="entry name" value="TRNASYNTHARG"/>
</dbReference>
<keyword evidence="1 6" id="KW-0436">Ligase</keyword>
<protein>
    <recommendedName>
        <fullName evidence="5">Arginyl-tRNA synthetase</fullName>
    </recommendedName>
</protein>
<evidence type="ECO:0000259" key="8">
    <source>
        <dbReference type="SMART" id="SM01016"/>
    </source>
</evidence>
<dbReference type="InterPro" id="IPR036695">
    <property type="entry name" value="Arg-tRNA-synth_N_sf"/>
</dbReference>
<evidence type="ECO:0000256" key="2">
    <source>
        <dbReference type="ARBA" id="ARBA00022741"/>
    </source>
</evidence>
<evidence type="ECO:0000256" key="6">
    <source>
        <dbReference type="RuleBase" id="RU363038"/>
    </source>
</evidence>
<dbReference type="GO" id="GO:0005524">
    <property type="term" value="F:ATP binding"/>
    <property type="evidence" value="ECO:0007669"/>
    <property type="project" value="UniProtKB-KW"/>
</dbReference>
<accession>A0AAW1TDJ2</accession>
<evidence type="ECO:0000313" key="9">
    <source>
        <dbReference type="EMBL" id="KAK9867015.1"/>
    </source>
</evidence>
<organism evidence="9 10">
    <name type="scientific">Apatococcus fuscideae</name>
    <dbReference type="NCBI Taxonomy" id="2026836"/>
    <lineage>
        <taxon>Eukaryota</taxon>
        <taxon>Viridiplantae</taxon>
        <taxon>Chlorophyta</taxon>
        <taxon>core chlorophytes</taxon>
        <taxon>Trebouxiophyceae</taxon>
        <taxon>Chlorellales</taxon>
        <taxon>Chlorellaceae</taxon>
        <taxon>Apatococcus</taxon>
    </lineage>
</organism>
<dbReference type="AlphaFoldDB" id="A0AAW1TDJ2"/>
<dbReference type="EMBL" id="JALJOV010000117">
    <property type="protein sequence ID" value="KAK9867015.1"/>
    <property type="molecule type" value="Genomic_DNA"/>
</dbReference>
<reference evidence="9 10" key="1">
    <citation type="journal article" date="2024" name="Nat. Commun.">
        <title>Phylogenomics reveals the evolutionary origins of lichenization in chlorophyte algae.</title>
        <authorList>
            <person name="Puginier C."/>
            <person name="Libourel C."/>
            <person name="Otte J."/>
            <person name="Skaloud P."/>
            <person name="Haon M."/>
            <person name="Grisel S."/>
            <person name="Petersen M."/>
            <person name="Berrin J.G."/>
            <person name="Delaux P.M."/>
            <person name="Dal Grande F."/>
            <person name="Keller J."/>
        </authorList>
    </citation>
    <scope>NUCLEOTIDE SEQUENCE [LARGE SCALE GENOMIC DNA]</scope>
    <source>
        <strain evidence="9 10">SAG 2523</strain>
    </source>
</reference>
<comment type="caution">
    <text evidence="9">The sequence shown here is derived from an EMBL/GenBank/DDBJ whole genome shotgun (WGS) entry which is preliminary data.</text>
</comment>
<keyword evidence="10" id="KW-1185">Reference proteome</keyword>
<dbReference type="InterPro" id="IPR001412">
    <property type="entry name" value="aa-tRNA-synth_I_CS"/>
</dbReference>
<name>A0AAW1TDJ2_9CHLO</name>
<dbReference type="GO" id="GO:0009791">
    <property type="term" value="P:post-embryonic development"/>
    <property type="evidence" value="ECO:0007669"/>
    <property type="project" value="UniProtKB-ARBA"/>
</dbReference>
<dbReference type="InterPro" id="IPR035684">
    <property type="entry name" value="ArgRS_core"/>
</dbReference>
<evidence type="ECO:0000256" key="3">
    <source>
        <dbReference type="ARBA" id="ARBA00022840"/>
    </source>
</evidence>
<sequence length="497" mass="54331">MCRKRAADASLGLDGLRRRPFVLRPPLRLHSIATRAGLGTGVTSTILKRSGCSAWSASKRLDSAWHLRSRLSDSISTRTTTTQNTRFSTQTSSTSQIMSDPELAHHPGEGNGAAHGSSSQEARASMLRTTFRDMVRQAFQGAIERAFPELLGQQAICAPTGNPKIADYQCNNAMVISGRLPQPPKQPQAAAENGQEKPKLSKAEQKKLKAAEQAARNELQNKVAQQIIDQLPAHLPGVAGRPATAGGAFINMRVDTAWMGQVVQSMLVDGIETWAPRLPHKRCVVDFSSPNVAKEMHVGHLRSTILGDTLAKTLEYCGVEVVRINHVGDWGTQFGMLIQYIAESRPGGINDTGIEQEDISQLQALYQDSKKRFDADPEFKERAKAAVGRLQGGDPESQQAWQRICQASRIAFQAIYERLGVQLEERGESFYNPQLAPLVSELIQQGVIEESNGAQVVWVEGEENPLIVQKADGAFLYGTTDLAAIRHRLQAPCLASE</sequence>
<dbReference type="GO" id="GO:0004814">
    <property type="term" value="F:arginine-tRNA ligase activity"/>
    <property type="evidence" value="ECO:0007669"/>
    <property type="project" value="InterPro"/>
</dbReference>
<dbReference type="InterPro" id="IPR005148">
    <property type="entry name" value="Arg-tRNA-synth_N"/>
</dbReference>
<dbReference type="PANTHER" id="PTHR11956:SF5">
    <property type="entry name" value="ARGININE--TRNA LIGASE, CYTOPLASMIC"/>
    <property type="match status" value="1"/>
</dbReference>
<keyword evidence="2 6" id="KW-0547">Nucleotide-binding</keyword>
<evidence type="ECO:0000313" key="10">
    <source>
        <dbReference type="Proteomes" id="UP001485043"/>
    </source>
</evidence>
<feature type="compositionally biased region" description="Low complexity" evidence="7">
    <location>
        <begin position="76"/>
        <end position="96"/>
    </location>
</feature>
<dbReference type="GO" id="GO:0006420">
    <property type="term" value="P:arginyl-tRNA aminoacylation"/>
    <property type="evidence" value="ECO:0007669"/>
    <property type="project" value="InterPro"/>
</dbReference>
<evidence type="ECO:0000256" key="1">
    <source>
        <dbReference type="ARBA" id="ARBA00022598"/>
    </source>
</evidence>
<dbReference type="PANTHER" id="PTHR11956">
    <property type="entry name" value="ARGINYL-TRNA SYNTHETASE"/>
    <property type="match status" value="1"/>
</dbReference>
<evidence type="ECO:0000256" key="5">
    <source>
        <dbReference type="ARBA" id="ARBA00033033"/>
    </source>
</evidence>
<dbReference type="SUPFAM" id="SSF52374">
    <property type="entry name" value="Nucleotidylyl transferase"/>
    <property type="match status" value="1"/>
</dbReference>
<feature type="region of interest" description="Disordered" evidence="7">
    <location>
        <begin position="178"/>
        <end position="204"/>
    </location>
</feature>
<dbReference type="Proteomes" id="UP001485043">
    <property type="component" value="Unassembled WGS sequence"/>
</dbReference>
<comment type="similarity">
    <text evidence="6">Belongs to the class-I aminoacyl-tRNA synthetase family.</text>
</comment>
<dbReference type="InterPro" id="IPR014729">
    <property type="entry name" value="Rossmann-like_a/b/a_fold"/>
</dbReference>
<gene>
    <name evidence="9" type="ORF">WJX84_003651</name>
</gene>
<dbReference type="GO" id="GO:0005737">
    <property type="term" value="C:cytoplasm"/>
    <property type="evidence" value="ECO:0007669"/>
    <property type="project" value="InterPro"/>
</dbReference>
<keyword evidence="3 6" id="KW-0067">ATP-binding</keyword>
<dbReference type="PROSITE" id="PS00178">
    <property type="entry name" value="AA_TRNA_LIGASE_I"/>
    <property type="match status" value="1"/>
</dbReference>
<feature type="domain" description="Arginyl tRNA synthetase N-terminal" evidence="8">
    <location>
        <begin position="133"/>
        <end position="254"/>
    </location>
</feature>
<dbReference type="GO" id="GO:0048608">
    <property type="term" value="P:reproductive structure development"/>
    <property type="evidence" value="ECO:0007669"/>
    <property type="project" value="UniProtKB-ARBA"/>
</dbReference>
<evidence type="ECO:0000256" key="4">
    <source>
        <dbReference type="ARBA" id="ARBA00023146"/>
    </source>
</evidence>
<dbReference type="Pfam" id="PF00750">
    <property type="entry name" value="tRNA-synt_1d"/>
    <property type="match status" value="1"/>
</dbReference>
<dbReference type="Gene3D" id="3.40.50.620">
    <property type="entry name" value="HUPs"/>
    <property type="match status" value="1"/>
</dbReference>